<keyword evidence="8 9" id="KW-0472">Membrane</keyword>
<evidence type="ECO:0000256" key="2">
    <source>
        <dbReference type="ARBA" id="ARBA00022448"/>
    </source>
</evidence>
<dbReference type="PANTHER" id="PTHR33910:SF1">
    <property type="entry name" value="PROTEIN TRANSLOCASE SUBUNIT SECE"/>
    <property type="match status" value="1"/>
</dbReference>
<keyword evidence="3 9" id="KW-1003">Cell membrane</keyword>
<dbReference type="PRINTS" id="PR01650">
    <property type="entry name" value="SECETRNLCASE"/>
</dbReference>
<dbReference type="InterPro" id="IPR001901">
    <property type="entry name" value="Translocase_SecE/Sec61-g"/>
</dbReference>
<dbReference type="GO" id="GO:0065002">
    <property type="term" value="P:intracellular protein transmembrane transport"/>
    <property type="evidence" value="ECO:0007669"/>
    <property type="project" value="UniProtKB-UniRule"/>
</dbReference>
<evidence type="ECO:0000256" key="8">
    <source>
        <dbReference type="ARBA" id="ARBA00023136"/>
    </source>
</evidence>
<keyword evidence="11" id="KW-1185">Reference proteome</keyword>
<dbReference type="NCBIfam" id="TIGR00964">
    <property type="entry name" value="secE_bact"/>
    <property type="match status" value="1"/>
</dbReference>
<evidence type="ECO:0000313" key="11">
    <source>
        <dbReference type="Proteomes" id="UP000292423"/>
    </source>
</evidence>
<dbReference type="RefSeq" id="WP_130410604.1">
    <property type="nucleotide sequence ID" value="NZ_SHKX01000010.1"/>
</dbReference>
<evidence type="ECO:0000256" key="1">
    <source>
        <dbReference type="ARBA" id="ARBA00004370"/>
    </source>
</evidence>
<comment type="caution">
    <text evidence="10">The sequence shown here is derived from an EMBL/GenBank/DDBJ whole genome shotgun (WGS) entry which is preliminary data.</text>
</comment>
<protein>
    <recommendedName>
        <fullName evidence="9">Protein translocase subunit SecE</fullName>
    </recommendedName>
</protein>
<keyword evidence="5 9" id="KW-0653">Protein transport</keyword>
<dbReference type="GO" id="GO:0005886">
    <property type="term" value="C:plasma membrane"/>
    <property type="evidence" value="ECO:0007669"/>
    <property type="project" value="UniProtKB-UniRule"/>
</dbReference>
<accession>A0A4Q7ZBK3</accession>
<dbReference type="Pfam" id="PF00584">
    <property type="entry name" value="SecE"/>
    <property type="match status" value="1"/>
</dbReference>
<feature type="transmembrane region" description="Helical" evidence="9">
    <location>
        <begin position="16"/>
        <end position="33"/>
    </location>
</feature>
<feature type="transmembrane region" description="Helical" evidence="9">
    <location>
        <begin position="95"/>
        <end position="115"/>
    </location>
</feature>
<evidence type="ECO:0000256" key="5">
    <source>
        <dbReference type="ARBA" id="ARBA00022927"/>
    </source>
</evidence>
<evidence type="ECO:0000256" key="6">
    <source>
        <dbReference type="ARBA" id="ARBA00022989"/>
    </source>
</evidence>
<proteinExistence type="inferred from homology"/>
<dbReference type="EMBL" id="SHKX01000010">
    <property type="protein sequence ID" value="RZU47353.1"/>
    <property type="molecule type" value="Genomic_DNA"/>
</dbReference>
<keyword evidence="6 9" id="KW-1133">Transmembrane helix</keyword>
<evidence type="ECO:0000313" key="10">
    <source>
        <dbReference type="EMBL" id="RZU47353.1"/>
    </source>
</evidence>
<comment type="caution">
    <text evidence="9">Lacks conserved residue(s) required for the propagation of feature annotation.</text>
</comment>
<dbReference type="OrthoDB" id="9806365at2"/>
<dbReference type="GO" id="GO:0008320">
    <property type="term" value="F:protein transmembrane transporter activity"/>
    <property type="evidence" value="ECO:0007669"/>
    <property type="project" value="UniProtKB-UniRule"/>
</dbReference>
<dbReference type="GO" id="GO:0009306">
    <property type="term" value="P:protein secretion"/>
    <property type="evidence" value="ECO:0007669"/>
    <property type="project" value="UniProtKB-UniRule"/>
</dbReference>
<evidence type="ECO:0000256" key="3">
    <source>
        <dbReference type="ARBA" id="ARBA00022475"/>
    </source>
</evidence>
<organism evidence="10 11">
    <name type="scientific">Fluviicoccus keumensis</name>
    <dbReference type="NCBI Taxonomy" id="1435465"/>
    <lineage>
        <taxon>Bacteria</taxon>
        <taxon>Pseudomonadati</taxon>
        <taxon>Pseudomonadota</taxon>
        <taxon>Gammaproteobacteria</taxon>
        <taxon>Moraxellales</taxon>
        <taxon>Moraxellaceae</taxon>
        <taxon>Fluviicoccus</taxon>
    </lineage>
</organism>
<keyword evidence="2 9" id="KW-0813">Transport</keyword>
<dbReference type="PANTHER" id="PTHR33910">
    <property type="entry name" value="PROTEIN TRANSLOCASE SUBUNIT SECE"/>
    <property type="match status" value="1"/>
</dbReference>
<comment type="subunit">
    <text evidence="9">Component of the Sec protein translocase complex. Heterotrimer consisting of SecY, SecE and SecG subunits. The heterotrimers can form oligomers, although 1 heterotrimer is thought to be able to translocate proteins. Interacts with the ribosome. Interacts with SecDF, and other proteins may be involved. Interacts with SecA.</text>
</comment>
<dbReference type="InterPro" id="IPR038379">
    <property type="entry name" value="SecE_sf"/>
</dbReference>
<evidence type="ECO:0000256" key="9">
    <source>
        <dbReference type="HAMAP-Rule" id="MF_00422"/>
    </source>
</evidence>
<evidence type="ECO:0000256" key="7">
    <source>
        <dbReference type="ARBA" id="ARBA00023010"/>
    </source>
</evidence>
<feature type="transmembrane region" description="Helical" evidence="9">
    <location>
        <begin position="45"/>
        <end position="64"/>
    </location>
</feature>
<dbReference type="Gene3D" id="1.20.5.1030">
    <property type="entry name" value="Preprotein translocase secy subunit"/>
    <property type="match status" value="1"/>
</dbReference>
<dbReference type="AlphaFoldDB" id="A0A4Q7ZBK3"/>
<name>A0A4Q7ZBK3_9GAMM</name>
<gene>
    <name evidence="9" type="primary">secE</name>
    <name evidence="10" type="ORF">EV700_0309</name>
</gene>
<keyword evidence="4 9" id="KW-0812">Transmembrane</keyword>
<dbReference type="GO" id="GO:0043952">
    <property type="term" value="P:protein transport by the Sec complex"/>
    <property type="evidence" value="ECO:0007669"/>
    <property type="project" value="UniProtKB-UniRule"/>
</dbReference>
<comment type="subcellular location">
    <subcellularLocation>
        <location evidence="1">Membrane</location>
    </subcellularLocation>
</comment>
<comment type="function">
    <text evidence="9">Essential subunit of the Sec protein translocation channel SecYEG. Clamps together the 2 halves of SecY. May contact the channel plug during translocation.</text>
</comment>
<dbReference type="InterPro" id="IPR005807">
    <property type="entry name" value="SecE_bac"/>
</dbReference>
<keyword evidence="7 9" id="KW-0811">Translocation</keyword>
<reference evidence="10 11" key="1">
    <citation type="submission" date="2019-02" db="EMBL/GenBank/DDBJ databases">
        <title>Genomic Encyclopedia of Type Strains, Phase IV (KMG-IV): sequencing the most valuable type-strain genomes for metagenomic binning, comparative biology and taxonomic classification.</title>
        <authorList>
            <person name="Goeker M."/>
        </authorList>
    </citation>
    <scope>NUCLEOTIDE SEQUENCE [LARGE SCALE GENOMIC DNA]</scope>
    <source>
        <strain evidence="10 11">DSM 105135</strain>
    </source>
</reference>
<dbReference type="Proteomes" id="UP000292423">
    <property type="component" value="Unassembled WGS sequence"/>
</dbReference>
<dbReference type="PROSITE" id="PS01067">
    <property type="entry name" value="SECE_SEC61G"/>
    <property type="match status" value="1"/>
</dbReference>
<dbReference type="HAMAP" id="MF_00422">
    <property type="entry name" value="SecE"/>
    <property type="match status" value="1"/>
</dbReference>
<dbReference type="GO" id="GO:0006605">
    <property type="term" value="P:protein targeting"/>
    <property type="evidence" value="ECO:0007669"/>
    <property type="project" value="UniProtKB-UniRule"/>
</dbReference>
<comment type="similarity">
    <text evidence="9">Belongs to the SecE/SEC61-gamma family.</text>
</comment>
<evidence type="ECO:0000256" key="4">
    <source>
        <dbReference type="ARBA" id="ARBA00022692"/>
    </source>
</evidence>
<sequence length="128" mass="13824">MTTQAEITNASGGANVLKWISAIVLLIVATLGNRYAPEVLPQVPVWVRIALLVVAGIAAAFVLLTTSQGRGFVKLLKEAQVEAKRVTWPKPEETWQTTLIVLAVVVVMSLVLWGLDTLFGWMISAIIG</sequence>